<dbReference type="PATRIC" id="fig|476652.3.peg.1878"/>
<dbReference type="AlphaFoldDB" id="A0A0J1FTV7"/>
<protein>
    <submittedName>
        <fullName evidence="1">Uncharacterized protein</fullName>
    </submittedName>
</protein>
<keyword evidence="2" id="KW-1185">Reference proteome</keyword>
<evidence type="ECO:0000313" key="1">
    <source>
        <dbReference type="EMBL" id="KLU66418.1"/>
    </source>
</evidence>
<evidence type="ECO:0000313" key="2">
    <source>
        <dbReference type="Proteomes" id="UP000036356"/>
    </source>
</evidence>
<gene>
    <name evidence="1" type="ORF">DEAC_c18170</name>
</gene>
<dbReference type="STRING" id="476652.DEAC_c18170"/>
<accession>A0A0J1FTV7</accession>
<proteinExistence type="predicted"/>
<sequence length="60" mass="6621">MNYNDIAKIVHDSVKNAHNNSLASTQINSHEATVIKKVLSDFEVSGEDITLGTIPLHFWG</sequence>
<comment type="caution">
    <text evidence="1">The sequence shown here is derived from an EMBL/GenBank/DDBJ whole genome shotgun (WGS) entry which is preliminary data.</text>
</comment>
<dbReference type="Proteomes" id="UP000036356">
    <property type="component" value="Unassembled WGS sequence"/>
</dbReference>
<organism evidence="1 2">
    <name type="scientific">Desulfosporosinus acididurans</name>
    <dbReference type="NCBI Taxonomy" id="476652"/>
    <lineage>
        <taxon>Bacteria</taxon>
        <taxon>Bacillati</taxon>
        <taxon>Bacillota</taxon>
        <taxon>Clostridia</taxon>
        <taxon>Eubacteriales</taxon>
        <taxon>Desulfitobacteriaceae</taxon>
        <taxon>Desulfosporosinus</taxon>
    </lineage>
</organism>
<name>A0A0J1FTV7_9FIRM</name>
<dbReference type="EMBL" id="LDZY01000005">
    <property type="protein sequence ID" value="KLU66418.1"/>
    <property type="molecule type" value="Genomic_DNA"/>
</dbReference>
<reference evidence="1 2" key="1">
    <citation type="submission" date="2015-06" db="EMBL/GenBank/DDBJ databases">
        <title>Draft genome of the moderately acidophilic sulfate reducer Candidatus Desulfosporosinus acididurans strain M1.</title>
        <authorList>
            <person name="Poehlein A."/>
            <person name="Petzsch P."/>
            <person name="Johnson B.D."/>
            <person name="Schloemann M."/>
            <person name="Daniel R."/>
            <person name="Muehling M."/>
        </authorList>
    </citation>
    <scope>NUCLEOTIDE SEQUENCE [LARGE SCALE GENOMIC DNA]</scope>
    <source>
        <strain evidence="1 2">M1</strain>
    </source>
</reference>
<dbReference type="RefSeq" id="WP_047809673.1">
    <property type="nucleotide sequence ID" value="NZ_LDZY01000005.1"/>
</dbReference>